<dbReference type="SUPFAM" id="SSF103088">
    <property type="entry name" value="OmpA-like"/>
    <property type="match status" value="1"/>
</dbReference>
<feature type="domain" description="OmpA-like" evidence="3">
    <location>
        <begin position="116"/>
        <end position="198"/>
    </location>
</feature>
<organism evidence="4 5">
    <name type="scientific">Zymomonas mobilis subsp. mobilis (strain ATCC 10988 / DSM 424 / LMG 404 / NCIMB 8938 / NRRL B-806 / ZM1)</name>
    <dbReference type="NCBI Taxonomy" id="555217"/>
    <lineage>
        <taxon>Bacteria</taxon>
        <taxon>Pseudomonadati</taxon>
        <taxon>Pseudomonadota</taxon>
        <taxon>Alphaproteobacteria</taxon>
        <taxon>Sphingomonadales</taxon>
        <taxon>Zymomonadaceae</taxon>
        <taxon>Zymomonas</taxon>
    </lineage>
</organism>
<dbReference type="AlphaFoldDB" id="A0A0H3G758"/>
<dbReference type="EMBL" id="CP002850">
    <property type="protein sequence ID" value="AEH62971.1"/>
    <property type="molecule type" value="Genomic_DNA"/>
</dbReference>
<name>A0A0H3G758_ZYMMA</name>
<proteinExistence type="predicted"/>
<dbReference type="OrthoDB" id="7597149at2"/>
<dbReference type="HOGENOM" id="CLU_120530_0_0_5"/>
<evidence type="ECO:0000313" key="4">
    <source>
        <dbReference type="EMBL" id="AEH62971.1"/>
    </source>
</evidence>
<feature type="region of interest" description="Disordered" evidence="1">
    <location>
        <begin position="48"/>
        <end position="97"/>
    </location>
</feature>
<evidence type="ECO:0000313" key="5">
    <source>
        <dbReference type="Proteomes" id="UP000001494"/>
    </source>
</evidence>
<dbReference type="Proteomes" id="UP000001494">
    <property type="component" value="Chromosome"/>
</dbReference>
<dbReference type="KEGG" id="zmm:Zmob_1140"/>
<gene>
    <name evidence="4" type="ordered locus">Zmob_1140</name>
</gene>
<evidence type="ECO:0000256" key="1">
    <source>
        <dbReference type="SAM" id="MobiDB-lite"/>
    </source>
</evidence>
<dbReference type="eggNOG" id="COG1360">
    <property type="taxonomic scope" value="Bacteria"/>
</dbReference>
<dbReference type="Pfam" id="PF00691">
    <property type="entry name" value="OmpA"/>
    <property type="match status" value="1"/>
</dbReference>
<dbReference type="InterPro" id="IPR036737">
    <property type="entry name" value="OmpA-like_sf"/>
</dbReference>
<accession>A0A0H3G758</accession>
<sequence length="218" mass="23758">MKLKRNSRWTVSYIDLLMTILGFFVLLYAREHDPKEVADSLRSAFNHEDHNRQKNNGAGGSALQSDVNKTASPADAMKANDTNTSNAKDDNKSTTDNCLTKTGAACPTQDFLADDLFSPQDAILTDKGKAALAQFAKKAARASAYFMIESHGIGNGTARFDKWELAAARTASVARQLKSSGVDENHLKIMMAPDNPLADNGQHLLITISKENKTMPVK</sequence>
<dbReference type="RefSeq" id="WP_014500888.1">
    <property type="nucleotide sequence ID" value="NC_017262.1"/>
</dbReference>
<feature type="transmembrane region" description="Helical" evidence="2">
    <location>
        <begin position="12"/>
        <end position="29"/>
    </location>
</feature>
<dbReference type="InterPro" id="IPR006665">
    <property type="entry name" value="OmpA-like"/>
</dbReference>
<evidence type="ECO:0000256" key="2">
    <source>
        <dbReference type="SAM" id="Phobius"/>
    </source>
</evidence>
<feature type="compositionally biased region" description="Polar residues" evidence="1">
    <location>
        <begin position="62"/>
        <end position="71"/>
    </location>
</feature>
<dbReference type="Gene3D" id="3.30.1330.60">
    <property type="entry name" value="OmpA-like domain"/>
    <property type="match status" value="1"/>
</dbReference>
<protein>
    <recommendedName>
        <fullName evidence="3">OmpA-like domain-containing protein</fullName>
    </recommendedName>
</protein>
<keyword evidence="2" id="KW-0472">Membrane</keyword>
<keyword evidence="2" id="KW-0812">Transmembrane</keyword>
<keyword evidence="2" id="KW-1133">Transmembrane helix</keyword>
<evidence type="ECO:0000259" key="3">
    <source>
        <dbReference type="Pfam" id="PF00691"/>
    </source>
</evidence>
<reference evidence="4 5" key="1">
    <citation type="journal article" date="2011" name="J. Bacteriol.">
        <title>Genome sequence of the ethanol-producing Zymomonas mobilis subsp. mobilis lectotype strain ATCC 10988.</title>
        <authorList>
            <person name="Pappas K.M."/>
            <person name="Kouvelis V.N."/>
            <person name="Saunders E."/>
            <person name="Brettin T.S."/>
            <person name="Bruce D."/>
            <person name="Detter C."/>
            <person name="Balakireva M."/>
            <person name="Han C.S."/>
            <person name="Savvakis G."/>
            <person name="Kyrpides N.C."/>
            <person name="Typas M.A."/>
        </authorList>
    </citation>
    <scope>NUCLEOTIDE SEQUENCE [LARGE SCALE GENOMIC DNA]</scope>
    <source>
        <strain evidence="5">ATCC 10988 / DSM 424 / CCUG 17860 / LMG 404 / NCIMB 8938 / NRRL B-806 / ZM1</strain>
    </source>
</reference>